<dbReference type="Gene3D" id="3.40.640.10">
    <property type="entry name" value="Type I PLP-dependent aspartate aminotransferase-like (Major domain)"/>
    <property type="match status" value="1"/>
</dbReference>
<evidence type="ECO:0000256" key="2">
    <source>
        <dbReference type="ARBA" id="ARBA00007441"/>
    </source>
</evidence>
<evidence type="ECO:0000313" key="11">
    <source>
        <dbReference type="EMBL" id="RKS52215.1"/>
    </source>
</evidence>
<dbReference type="InterPro" id="IPR050596">
    <property type="entry name" value="AspAT/PAT-like"/>
</dbReference>
<dbReference type="InterPro" id="IPR004839">
    <property type="entry name" value="Aminotransferase_I/II_large"/>
</dbReference>
<dbReference type="InterPro" id="IPR015422">
    <property type="entry name" value="PyrdxlP-dep_Trfase_small"/>
</dbReference>
<dbReference type="KEGG" id="ppan:ESD82_14440"/>
<gene>
    <name evidence="11" type="ORF">BDE18_1522</name>
    <name evidence="10" type="ORF">ESD82_14440</name>
</gene>
<keyword evidence="5 8" id="KW-0808">Transferase</keyword>
<dbReference type="Gene3D" id="3.90.1150.10">
    <property type="entry name" value="Aspartate Aminotransferase, domain 1"/>
    <property type="match status" value="1"/>
</dbReference>
<dbReference type="GO" id="GO:0006520">
    <property type="term" value="P:amino acid metabolic process"/>
    <property type="evidence" value="ECO:0007669"/>
    <property type="project" value="InterPro"/>
</dbReference>
<evidence type="ECO:0000313" key="10">
    <source>
        <dbReference type="EMBL" id="QFG37346.1"/>
    </source>
</evidence>
<dbReference type="InterPro" id="IPR015421">
    <property type="entry name" value="PyrdxlP-dep_Trfase_major"/>
</dbReference>
<keyword evidence="12" id="KW-1185">Reference proteome</keyword>
<sequence length="400" mass="42423">MKFTTEYLKSVCPSASATISLRAKKLRASGKDVIDLGLGEPDFDTPPHIIEAAMQAARDGQTRYPPTSGTAALKSAIRAKFARDNALEFSDEQIIVSNGAKQVIFDALMATLTPGDEVILCAPYFDAYRNIIALLGGRRKVVACRAKDGFRLRPEDLEAAIGPRTRWLILNAPSNPTGTVYDADELRALGSVLARHPHVAILSDEIYEHIHFGRHPHVAFAATCPDLADRILTVNGVSKAYAMTGWRIGYGAGPAALIRSMTTVQSQISSGACSVAQAAAAAALHGPQDSVAQFVATFRERRDLVVSAVAGIADLTLVRPDGAFYALIDCSALTGDDEAFVRHLLDNAGVAAVPGSVYEMPGHFRISTACATGVLDDAMRRIAQAAATFRAASAAPHAPA</sequence>
<accession>A0AAE6NVG7</accession>
<protein>
    <recommendedName>
        <fullName evidence="8">Aminotransferase</fullName>
        <ecNumber evidence="8">2.6.1.-</ecNumber>
    </recommendedName>
</protein>
<dbReference type="PANTHER" id="PTHR46383:SF1">
    <property type="entry name" value="ASPARTATE AMINOTRANSFERASE"/>
    <property type="match status" value="1"/>
</dbReference>
<evidence type="ECO:0000259" key="9">
    <source>
        <dbReference type="Pfam" id="PF00155"/>
    </source>
</evidence>
<evidence type="ECO:0000256" key="1">
    <source>
        <dbReference type="ARBA" id="ARBA00001933"/>
    </source>
</evidence>
<dbReference type="PROSITE" id="PS00105">
    <property type="entry name" value="AA_TRANSFER_CLASS_1"/>
    <property type="match status" value="1"/>
</dbReference>
<dbReference type="Pfam" id="PF00155">
    <property type="entry name" value="Aminotran_1_2"/>
    <property type="match status" value="1"/>
</dbReference>
<dbReference type="EC" id="2.6.1.-" evidence="8"/>
<comment type="similarity">
    <text evidence="2 8">Belongs to the class-I pyridoxal-phosphate-dependent aminotransferase family.</text>
</comment>
<comment type="catalytic activity">
    <reaction evidence="7">
        <text>L-aspartate + 2-oxoglutarate = oxaloacetate + L-glutamate</text>
        <dbReference type="Rhea" id="RHEA:21824"/>
        <dbReference type="ChEBI" id="CHEBI:16452"/>
        <dbReference type="ChEBI" id="CHEBI:16810"/>
        <dbReference type="ChEBI" id="CHEBI:29985"/>
        <dbReference type="ChEBI" id="CHEBI:29991"/>
        <dbReference type="EC" id="2.6.1.1"/>
    </reaction>
</comment>
<dbReference type="GO" id="GO:0030170">
    <property type="term" value="F:pyridoxal phosphate binding"/>
    <property type="evidence" value="ECO:0007669"/>
    <property type="project" value="InterPro"/>
</dbReference>
<evidence type="ECO:0000256" key="6">
    <source>
        <dbReference type="ARBA" id="ARBA00022898"/>
    </source>
</evidence>
<reference evidence="10 13" key="2">
    <citation type="submission" date="2019-01" db="EMBL/GenBank/DDBJ databases">
        <title>Complete Genome Sequence and Annotation of the Paracoccus pantotrophus type strain DSM 2944.</title>
        <authorList>
            <person name="Bockwoldt J.A."/>
            <person name="Zimmermann M."/>
            <person name="Tiso T."/>
            <person name="Blank L.M."/>
        </authorList>
    </citation>
    <scope>NUCLEOTIDE SEQUENCE [LARGE SCALE GENOMIC DNA]</scope>
    <source>
        <strain evidence="10 13">DSM 2944</strain>
    </source>
</reference>
<evidence type="ECO:0000256" key="5">
    <source>
        <dbReference type="ARBA" id="ARBA00022679"/>
    </source>
</evidence>
<dbReference type="EMBL" id="CP044426">
    <property type="protein sequence ID" value="QFG37346.1"/>
    <property type="molecule type" value="Genomic_DNA"/>
</dbReference>
<evidence type="ECO:0000256" key="7">
    <source>
        <dbReference type="ARBA" id="ARBA00049185"/>
    </source>
</evidence>
<dbReference type="AlphaFoldDB" id="A0AAE6NVG7"/>
<dbReference type="InterPro" id="IPR015424">
    <property type="entry name" value="PyrdxlP-dep_Trfase"/>
</dbReference>
<evidence type="ECO:0000313" key="13">
    <source>
        <dbReference type="Proteomes" id="UP000326453"/>
    </source>
</evidence>
<dbReference type="FunFam" id="3.40.640.10:FF:000033">
    <property type="entry name" value="Aspartate aminotransferase"/>
    <property type="match status" value="1"/>
</dbReference>
<proteinExistence type="inferred from homology"/>
<keyword evidence="6" id="KW-0663">Pyridoxal phosphate</keyword>
<dbReference type="GeneID" id="51371782"/>
<dbReference type="SUPFAM" id="SSF53383">
    <property type="entry name" value="PLP-dependent transferases"/>
    <property type="match status" value="1"/>
</dbReference>
<reference evidence="11 12" key="1">
    <citation type="submission" date="2018-10" db="EMBL/GenBank/DDBJ databases">
        <title>Genomic Encyclopedia of Archaeal and Bacterial Type Strains, Phase II (KMG-II): from individual species to whole genera.</title>
        <authorList>
            <person name="Goeker M."/>
        </authorList>
    </citation>
    <scope>NUCLEOTIDE SEQUENCE [LARGE SCALE GENOMIC DNA]</scope>
    <source>
        <strain evidence="12">ATCC 35512 / DSM 2944 / CIP 106514 / LMD 82.5 / NBRC 102493 / NCCB 82005 / GB17</strain>
        <strain evidence="11">DSM 2944</strain>
    </source>
</reference>
<dbReference type="CDD" id="cd00609">
    <property type="entry name" value="AAT_like"/>
    <property type="match status" value="1"/>
</dbReference>
<evidence type="ECO:0000313" key="12">
    <source>
        <dbReference type="Proteomes" id="UP000273626"/>
    </source>
</evidence>
<dbReference type="InterPro" id="IPR004838">
    <property type="entry name" value="NHTrfase_class1_PyrdxlP-BS"/>
</dbReference>
<organism evidence="10 13">
    <name type="scientific">Paracoccus pantotrophus</name>
    <name type="common">Thiosphaera pantotropha</name>
    <dbReference type="NCBI Taxonomy" id="82367"/>
    <lineage>
        <taxon>Bacteria</taxon>
        <taxon>Pseudomonadati</taxon>
        <taxon>Pseudomonadota</taxon>
        <taxon>Alphaproteobacteria</taxon>
        <taxon>Rhodobacterales</taxon>
        <taxon>Paracoccaceae</taxon>
        <taxon>Paracoccus</taxon>
    </lineage>
</organism>
<evidence type="ECO:0000256" key="8">
    <source>
        <dbReference type="RuleBase" id="RU000481"/>
    </source>
</evidence>
<dbReference type="RefSeq" id="WP_147428041.1">
    <property type="nucleotide sequence ID" value="NZ_CP044426.1"/>
</dbReference>
<dbReference type="EMBL" id="RBLI01000001">
    <property type="protein sequence ID" value="RKS52215.1"/>
    <property type="molecule type" value="Genomic_DNA"/>
</dbReference>
<dbReference type="GO" id="GO:0004069">
    <property type="term" value="F:L-aspartate:2-oxoglutarate aminotransferase activity"/>
    <property type="evidence" value="ECO:0007669"/>
    <property type="project" value="UniProtKB-EC"/>
</dbReference>
<comment type="cofactor">
    <cofactor evidence="1 8">
        <name>pyridoxal 5'-phosphate</name>
        <dbReference type="ChEBI" id="CHEBI:597326"/>
    </cofactor>
</comment>
<keyword evidence="4 8" id="KW-0032">Aminotransferase</keyword>
<name>A0AAE6NVG7_PARPN</name>
<evidence type="ECO:0000256" key="3">
    <source>
        <dbReference type="ARBA" id="ARBA00011738"/>
    </source>
</evidence>
<evidence type="ECO:0000256" key="4">
    <source>
        <dbReference type="ARBA" id="ARBA00022576"/>
    </source>
</evidence>
<dbReference type="Proteomes" id="UP000326453">
    <property type="component" value="Chromosome 1"/>
</dbReference>
<comment type="subunit">
    <text evidence="3">Homodimer.</text>
</comment>
<dbReference type="Proteomes" id="UP000273626">
    <property type="component" value="Unassembled WGS sequence"/>
</dbReference>
<feature type="domain" description="Aminotransferase class I/classII large" evidence="9">
    <location>
        <begin position="31"/>
        <end position="382"/>
    </location>
</feature>
<dbReference type="PANTHER" id="PTHR46383">
    <property type="entry name" value="ASPARTATE AMINOTRANSFERASE"/>
    <property type="match status" value="1"/>
</dbReference>